<evidence type="ECO:0000313" key="2">
    <source>
        <dbReference type="EnsemblPlants" id="OPUNC06G17830.1"/>
    </source>
</evidence>
<dbReference type="Gramene" id="OPUNC06G17830.1">
    <property type="protein sequence ID" value="OPUNC06G17830.1"/>
    <property type="gene ID" value="OPUNC06G17830"/>
</dbReference>
<organism evidence="2">
    <name type="scientific">Oryza punctata</name>
    <name type="common">Red rice</name>
    <dbReference type="NCBI Taxonomy" id="4537"/>
    <lineage>
        <taxon>Eukaryota</taxon>
        <taxon>Viridiplantae</taxon>
        <taxon>Streptophyta</taxon>
        <taxon>Embryophyta</taxon>
        <taxon>Tracheophyta</taxon>
        <taxon>Spermatophyta</taxon>
        <taxon>Magnoliopsida</taxon>
        <taxon>Liliopsida</taxon>
        <taxon>Poales</taxon>
        <taxon>Poaceae</taxon>
        <taxon>BOP clade</taxon>
        <taxon>Oryzoideae</taxon>
        <taxon>Oryzeae</taxon>
        <taxon>Oryzinae</taxon>
        <taxon>Oryza</taxon>
    </lineage>
</organism>
<evidence type="ECO:0000256" key="1">
    <source>
        <dbReference type="SAM" id="MobiDB-lite"/>
    </source>
</evidence>
<evidence type="ECO:0000313" key="3">
    <source>
        <dbReference type="Proteomes" id="UP000026962"/>
    </source>
</evidence>
<reference evidence="2" key="1">
    <citation type="submission" date="2015-04" db="UniProtKB">
        <authorList>
            <consortium name="EnsemblPlants"/>
        </authorList>
    </citation>
    <scope>IDENTIFICATION</scope>
</reference>
<reference evidence="2" key="2">
    <citation type="submission" date="2018-05" db="EMBL/GenBank/DDBJ databases">
        <title>OpunRS2 (Oryza punctata Reference Sequence Version 2).</title>
        <authorList>
            <person name="Zhang J."/>
            <person name="Kudrna D."/>
            <person name="Lee S."/>
            <person name="Talag J."/>
            <person name="Welchert J."/>
            <person name="Wing R.A."/>
        </authorList>
    </citation>
    <scope>NUCLEOTIDE SEQUENCE [LARGE SCALE GENOMIC DNA]</scope>
</reference>
<accession>A0A0E0LD17</accession>
<dbReference type="EnsemblPlants" id="OPUNC06G17830.1">
    <property type="protein sequence ID" value="OPUNC06G17830.1"/>
    <property type="gene ID" value="OPUNC06G17830"/>
</dbReference>
<feature type="compositionally biased region" description="Low complexity" evidence="1">
    <location>
        <begin position="1"/>
        <end position="12"/>
    </location>
</feature>
<name>A0A0E0LD17_ORYPU</name>
<sequence length="146" mass="14650">MAPVCSAVAASPPAAPGGDPPAVMPPAASGGDPDAAPAVEPLAALVCPCRQPIPVPESKVKHPIYDDPRHGTLSPVDDTIPAEKPSLVAHGSNCENPTSGPKHKPTDLASSPPVVTPRDPETPAPKGHPESSPPVVPVRDPGTPPP</sequence>
<feature type="compositionally biased region" description="Pro residues" evidence="1">
    <location>
        <begin position="13"/>
        <end position="24"/>
    </location>
</feature>
<proteinExistence type="predicted"/>
<protein>
    <submittedName>
        <fullName evidence="2">Uncharacterized protein</fullName>
    </submittedName>
</protein>
<feature type="compositionally biased region" description="Basic and acidic residues" evidence="1">
    <location>
        <begin position="58"/>
        <end position="70"/>
    </location>
</feature>
<feature type="compositionally biased region" description="Pro residues" evidence="1">
    <location>
        <begin position="131"/>
        <end position="146"/>
    </location>
</feature>
<dbReference type="AlphaFoldDB" id="A0A0E0LD17"/>
<keyword evidence="3" id="KW-1185">Reference proteome</keyword>
<feature type="region of interest" description="Disordered" evidence="1">
    <location>
        <begin position="56"/>
        <end position="146"/>
    </location>
</feature>
<feature type="region of interest" description="Disordered" evidence="1">
    <location>
        <begin position="1"/>
        <end position="37"/>
    </location>
</feature>
<dbReference type="Proteomes" id="UP000026962">
    <property type="component" value="Chromosome 6"/>
</dbReference>
<feature type="compositionally biased region" description="Low complexity" evidence="1">
    <location>
        <begin position="25"/>
        <end position="37"/>
    </location>
</feature>
<dbReference type="HOGENOM" id="CLU_1780458_0_0_1"/>